<name>A0A382PK84_9ZZZZ</name>
<dbReference type="InterPro" id="IPR057666">
    <property type="entry name" value="DrpA_SLOG"/>
</dbReference>
<protein>
    <recommendedName>
        <fullName evidence="2">Smf/DprA SLOG domain-containing protein</fullName>
    </recommendedName>
</protein>
<evidence type="ECO:0000313" key="3">
    <source>
        <dbReference type="EMBL" id="SVC73180.1"/>
    </source>
</evidence>
<dbReference type="SUPFAM" id="SSF102405">
    <property type="entry name" value="MCP/YpsA-like"/>
    <property type="match status" value="1"/>
</dbReference>
<dbReference type="Gene3D" id="3.40.50.450">
    <property type="match status" value="1"/>
</dbReference>
<feature type="domain" description="Smf/DprA SLOG" evidence="2">
    <location>
        <begin position="3"/>
        <end position="106"/>
    </location>
</feature>
<dbReference type="GO" id="GO:0009294">
    <property type="term" value="P:DNA-mediated transformation"/>
    <property type="evidence" value="ECO:0007669"/>
    <property type="project" value="InterPro"/>
</dbReference>
<evidence type="ECO:0000259" key="2">
    <source>
        <dbReference type="Pfam" id="PF02481"/>
    </source>
</evidence>
<dbReference type="EMBL" id="UINC01107646">
    <property type="protein sequence ID" value="SVC73180.1"/>
    <property type="molecule type" value="Genomic_DNA"/>
</dbReference>
<evidence type="ECO:0000256" key="1">
    <source>
        <dbReference type="ARBA" id="ARBA00006525"/>
    </source>
</evidence>
<organism evidence="3">
    <name type="scientific">marine metagenome</name>
    <dbReference type="NCBI Taxonomy" id="408172"/>
    <lineage>
        <taxon>unclassified sequences</taxon>
        <taxon>metagenomes</taxon>
        <taxon>ecological metagenomes</taxon>
    </lineage>
</organism>
<dbReference type="Pfam" id="PF02481">
    <property type="entry name" value="DNA_processg_A"/>
    <property type="match status" value="1"/>
</dbReference>
<dbReference type="PANTHER" id="PTHR43022">
    <property type="entry name" value="PROTEIN SMF"/>
    <property type="match status" value="1"/>
</dbReference>
<dbReference type="PANTHER" id="PTHR43022:SF1">
    <property type="entry name" value="PROTEIN SMF"/>
    <property type="match status" value="1"/>
</dbReference>
<feature type="non-terminal residue" evidence="3">
    <location>
        <position position="1"/>
    </location>
</feature>
<dbReference type="InterPro" id="IPR003488">
    <property type="entry name" value="DprA"/>
</dbReference>
<reference evidence="3" key="1">
    <citation type="submission" date="2018-05" db="EMBL/GenBank/DDBJ databases">
        <authorList>
            <person name="Lanie J.A."/>
            <person name="Ng W.-L."/>
            <person name="Kazmierczak K.M."/>
            <person name="Andrzejewski T.M."/>
            <person name="Davidsen T.M."/>
            <person name="Wayne K.J."/>
            <person name="Tettelin H."/>
            <person name="Glass J.I."/>
            <person name="Rusch D."/>
            <person name="Podicherti R."/>
            <person name="Tsui H.-C.T."/>
            <person name="Winkler M.E."/>
        </authorList>
    </citation>
    <scope>NUCLEOTIDE SEQUENCE</scope>
</reference>
<sequence length="154" mass="16641">IQREQLFEKIVTSGTLISEYSMAMPPFGSNIPRRNRLISGLTLGTIVVEVTESSGSLITARLAAEQGKEVFSVSGQIGADMSKGTYQLISSGAVLIHSIDDLLSQLSQVGNIRPNITDGRILSDADELIRGNSRYSANVNWKIEGNIKKNSVCD</sequence>
<gene>
    <name evidence="3" type="ORF">METZ01_LOCUS326034</name>
</gene>
<proteinExistence type="inferred from homology"/>
<accession>A0A382PK84</accession>
<dbReference type="AlphaFoldDB" id="A0A382PK84"/>
<comment type="similarity">
    <text evidence="1">Belongs to the DprA/Smf family.</text>
</comment>